<dbReference type="RefSeq" id="WP_209857446.1">
    <property type="nucleotide sequence ID" value="NZ_JAGGJV010000024.1"/>
</dbReference>
<keyword evidence="4" id="KW-1185">Reference proteome</keyword>
<evidence type="ECO:0000313" key="4">
    <source>
        <dbReference type="Proteomes" id="UP000823786"/>
    </source>
</evidence>
<dbReference type="CDD" id="cd00077">
    <property type="entry name" value="HDc"/>
    <property type="match status" value="1"/>
</dbReference>
<dbReference type="NCBIfam" id="TIGR00277">
    <property type="entry name" value="HDIG"/>
    <property type="match status" value="1"/>
</dbReference>
<dbReference type="InterPro" id="IPR003607">
    <property type="entry name" value="HD/PDEase_dom"/>
</dbReference>
<dbReference type="Pfam" id="PF13487">
    <property type="entry name" value="HD_5"/>
    <property type="match status" value="1"/>
</dbReference>
<feature type="region of interest" description="Disordered" evidence="1">
    <location>
        <begin position="59"/>
        <end position="81"/>
    </location>
</feature>
<name>A0ABS4EWN5_9HYPH</name>
<dbReference type="InterPro" id="IPR006675">
    <property type="entry name" value="HDIG_dom"/>
</dbReference>
<organism evidence="3 4">
    <name type="scientific">Rhizobium herbae</name>
    <dbReference type="NCBI Taxonomy" id="508661"/>
    <lineage>
        <taxon>Bacteria</taxon>
        <taxon>Pseudomonadati</taxon>
        <taxon>Pseudomonadota</taxon>
        <taxon>Alphaproteobacteria</taxon>
        <taxon>Hyphomicrobiales</taxon>
        <taxon>Rhizobiaceae</taxon>
        <taxon>Rhizobium/Agrobacterium group</taxon>
        <taxon>Rhizobium</taxon>
    </lineage>
</organism>
<evidence type="ECO:0000256" key="1">
    <source>
        <dbReference type="SAM" id="MobiDB-lite"/>
    </source>
</evidence>
<dbReference type="PANTHER" id="PTHR43155:SF2">
    <property type="entry name" value="CYCLIC DI-GMP PHOSPHODIESTERASE PA4108"/>
    <property type="match status" value="1"/>
</dbReference>
<dbReference type="Proteomes" id="UP000823786">
    <property type="component" value="Unassembled WGS sequence"/>
</dbReference>
<dbReference type="InterPro" id="IPR037522">
    <property type="entry name" value="HD_GYP_dom"/>
</dbReference>
<feature type="compositionally biased region" description="Basic and acidic residues" evidence="1">
    <location>
        <begin position="68"/>
        <end position="81"/>
    </location>
</feature>
<proteinExistence type="predicted"/>
<accession>A0ABS4EWN5</accession>
<dbReference type="InterPro" id="IPR021812">
    <property type="entry name" value="DUF3391"/>
</dbReference>
<comment type="caution">
    <text evidence="3">The sequence shown here is derived from an EMBL/GenBank/DDBJ whole genome shotgun (WGS) entry which is preliminary data.</text>
</comment>
<gene>
    <name evidence="3" type="ORF">J2Z75_005909</name>
</gene>
<dbReference type="EMBL" id="JAGGJV010000024">
    <property type="protein sequence ID" value="MBP1862370.1"/>
    <property type="molecule type" value="Genomic_DNA"/>
</dbReference>
<dbReference type="SUPFAM" id="SSF109604">
    <property type="entry name" value="HD-domain/PDEase-like"/>
    <property type="match status" value="1"/>
</dbReference>
<dbReference type="PANTHER" id="PTHR43155">
    <property type="entry name" value="CYCLIC DI-GMP PHOSPHODIESTERASE PA4108-RELATED"/>
    <property type="match status" value="1"/>
</dbReference>
<dbReference type="Gene3D" id="1.10.3210.10">
    <property type="entry name" value="Hypothetical protein af1432"/>
    <property type="match status" value="1"/>
</dbReference>
<evidence type="ECO:0000259" key="2">
    <source>
        <dbReference type="PROSITE" id="PS51832"/>
    </source>
</evidence>
<reference evidence="3 4" key="1">
    <citation type="submission" date="2021-03" db="EMBL/GenBank/DDBJ databases">
        <title>Genomic Encyclopedia of Type Strains, Phase IV (KMG-IV): sequencing the most valuable type-strain genomes for metagenomic binning, comparative biology and taxonomic classification.</title>
        <authorList>
            <person name="Goeker M."/>
        </authorList>
    </citation>
    <scope>NUCLEOTIDE SEQUENCE [LARGE SCALE GENOMIC DNA]</scope>
    <source>
        <strain evidence="3 4">DSM 26427</strain>
    </source>
</reference>
<sequence length="300" mass="33739">MLKRIKSTHVRLGMFIEAIEGAWIDHPFWRRQFRLDRATDVEKLKSSNVSTVIINTAKGLDVTPPSPSERRASSSPRENAELKRALQTIEQTKPMIREMFDSARLGGIIPISYAAQAVEHIARCMSSSSKALIEVTRLKSKDEYTFLHSIAVSALTVHLARAVDLNEETAYDVGMGGLLHDIGKMRIPPKVLNKTGPLDEREMSLVRLHPSHGYQLLVRQGDVSSVNLDICLHHHERIDGRGYPKGLSGEEISIPVRISSICDVYDALTSVRAYKKAWSPRDAARFMLEQEGQFDQRLLM</sequence>
<feature type="non-terminal residue" evidence="3">
    <location>
        <position position="300"/>
    </location>
</feature>
<dbReference type="PROSITE" id="PS51832">
    <property type="entry name" value="HD_GYP"/>
    <property type="match status" value="1"/>
</dbReference>
<feature type="domain" description="HD-GYP" evidence="2">
    <location>
        <begin position="123"/>
        <end position="300"/>
    </location>
</feature>
<evidence type="ECO:0000313" key="3">
    <source>
        <dbReference type="EMBL" id="MBP1862370.1"/>
    </source>
</evidence>
<dbReference type="SMART" id="SM00471">
    <property type="entry name" value="HDc"/>
    <property type="match status" value="1"/>
</dbReference>
<dbReference type="Pfam" id="PF11871">
    <property type="entry name" value="DUF3391"/>
    <property type="match status" value="1"/>
</dbReference>
<protein>
    <submittedName>
        <fullName evidence="3">Nucleotidyltransferase with HDIG domain</fullName>
    </submittedName>
</protein>